<dbReference type="Gene3D" id="1.10.260.40">
    <property type="entry name" value="lambda repressor-like DNA-binding domains"/>
    <property type="match status" value="1"/>
</dbReference>
<comment type="caution">
    <text evidence="5">The sequence shown here is derived from an EMBL/GenBank/DDBJ whole genome shotgun (WGS) entry which is preliminary data.</text>
</comment>
<evidence type="ECO:0000259" key="4">
    <source>
        <dbReference type="PROSITE" id="PS50932"/>
    </source>
</evidence>
<dbReference type="SMART" id="SM00354">
    <property type="entry name" value="HTH_LACI"/>
    <property type="match status" value="1"/>
</dbReference>
<evidence type="ECO:0000256" key="1">
    <source>
        <dbReference type="ARBA" id="ARBA00023015"/>
    </source>
</evidence>
<keyword evidence="3" id="KW-0804">Transcription</keyword>
<evidence type="ECO:0000256" key="3">
    <source>
        <dbReference type="ARBA" id="ARBA00023163"/>
    </source>
</evidence>
<dbReference type="SUPFAM" id="SSF53822">
    <property type="entry name" value="Periplasmic binding protein-like I"/>
    <property type="match status" value="1"/>
</dbReference>
<dbReference type="InterPro" id="IPR001761">
    <property type="entry name" value="Peripla_BP/Lac1_sug-bd_dom"/>
</dbReference>
<dbReference type="GO" id="GO:0000976">
    <property type="term" value="F:transcription cis-regulatory region binding"/>
    <property type="evidence" value="ECO:0007669"/>
    <property type="project" value="TreeGrafter"/>
</dbReference>
<dbReference type="CDD" id="cd01392">
    <property type="entry name" value="HTH_LacI"/>
    <property type="match status" value="1"/>
</dbReference>
<dbReference type="InterPro" id="IPR028082">
    <property type="entry name" value="Peripla_BP_I"/>
</dbReference>
<dbReference type="AlphaFoldDB" id="A0A6B0Y110"/>
<sequence length="292" mass="31552">MANRTTLKDVARAAGVSQMTVSRVVRGDTVVSVRTREHVERVIGNMGYVPNKLAGSLAQAYSNQVAVLIPSLVNNVFASVLAGITEELEKGGYNPVVGVTEYDLRKEEAQLVSMMSWRPAAVILANLVHTDRTRSILKSTSVPVVEIMDVGGDPIDLCVGLDHEAAAATLADYLMERGYQRFGYLGWQTNDFVAAARFRAFRARLETRGYGLVAPDAYHAPPDMPAGKRGLEMLLSAAPKTEVVAFSNDTAAMGGVNLCLEWGMRNPDDMANAGFTGLRMAQCLPQPSTTIM</sequence>
<evidence type="ECO:0000313" key="5">
    <source>
        <dbReference type="EMBL" id="MXY33592.1"/>
    </source>
</evidence>
<evidence type="ECO:0000256" key="2">
    <source>
        <dbReference type="ARBA" id="ARBA00023125"/>
    </source>
</evidence>
<name>A0A6B0Y110_9RHOB</name>
<dbReference type="PANTHER" id="PTHR30146:SF33">
    <property type="entry name" value="TRANSCRIPTIONAL REGULATOR"/>
    <property type="match status" value="1"/>
</dbReference>
<dbReference type="Pfam" id="PF00356">
    <property type="entry name" value="LacI"/>
    <property type="match status" value="1"/>
</dbReference>
<dbReference type="Pfam" id="PF00532">
    <property type="entry name" value="Peripla_BP_1"/>
    <property type="match status" value="1"/>
</dbReference>
<feature type="non-terminal residue" evidence="5">
    <location>
        <position position="292"/>
    </location>
</feature>
<protein>
    <submittedName>
        <fullName evidence="5">LacI family DNA-binding transcriptional regulator</fullName>
    </submittedName>
</protein>
<dbReference type="GO" id="GO:0003700">
    <property type="term" value="F:DNA-binding transcription factor activity"/>
    <property type="evidence" value="ECO:0007669"/>
    <property type="project" value="TreeGrafter"/>
</dbReference>
<reference evidence="5" key="1">
    <citation type="submission" date="2019-09" db="EMBL/GenBank/DDBJ databases">
        <title>Characterisation of the sponge microbiome using genome-centric metagenomics.</title>
        <authorList>
            <person name="Engelberts J.P."/>
            <person name="Robbins S.J."/>
            <person name="De Goeij J.M."/>
            <person name="Aranda M."/>
            <person name="Bell S.C."/>
            <person name="Webster N.S."/>
        </authorList>
    </citation>
    <scope>NUCLEOTIDE SEQUENCE</scope>
    <source>
        <strain evidence="5">SB0664_bin_43</strain>
    </source>
</reference>
<proteinExistence type="predicted"/>
<dbReference type="PROSITE" id="PS00356">
    <property type="entry name" value="HTH_LACI_1"/>
    <property type="match status" value="1"/>
</dbReference>
<keyword evidence="1" id="KW-0805">Transcription regulation</keyword>
<keyword evidence="2 5" id="KW-0238">DNA-binding</keyword>
<dbReference type="CDD" id="cd01575">
    <property type="entry name" value="PBP1_GntR"/>
    <property type="match status" value="1"/>
</dbReference>
<dbReference type="PRINTS" id="PR00036">
    <property type="entry name" value="HTHLACI"/>
</dbReference>
<gene>
    <name evidence="5" type="ORF">F4Y60_05785</name>
</gene>
<dbReference type="EMBL" id="VXRY01000234">
    <property type="protein sequence ID" value="MXY33592.1"/>
    <property type="molecule type" value="Genomic_DNA"/>
</dbReference>
<dbReference type="PANTHER" id="PTHR30146">
    <property type="entry name" value="LACI-RELATED TRANSCRIPTIONAL REPRESSOR"/>
    <property type="match status" value="1"/>
</dbReference>
<accession>A0A6B0Y110</accession>
<dbReference type="Gene3D" id="3.40.50.2300">
    <property type="match status" value="2"/>
</dbReference>
<organism evidence="5">
    <name type="scientific">Boseongicola sp. SB0664_bin_43</name>
    <dbReference type="NCBI Taxonomy" id="2604844"/>
    <lineage>
        <taxon>Bacteria</taxon>
        <taxon>Pseudomonadati</taxon>
        <taxon>Pseudomonadota</taxon>
        <taxon>Alphaproteobacteria</taxon>
        <taxon>Rhodobacterales</taxon>
        <taxon>Paracoccaceae</taxon>
        <taxon>Boseongicola</taxon>
    </lineage>
</organism>
<dbReference type="InterPro" id="IPR010982">
    <property type="entry name" value="Lambda_DNA-bd_dom_sf"/>
</dbReference>
<dbReference type="SUPFAM" id="SSF47413">
    <property type="entry name" value="lambda repressor-like DNA-binding domains"/>
    <property type="match status" value="1"/>
</dbReference>
<feature type="domain" description="HTH lacI-type" evidence="4">
    <location>
        <begin position="5"/>
        <end position="59"/>
    </location>
</feature>
<dbReference type="PROSITE" id="PS50932">
    <property type="entry name" value="HTH_LACI_2"/>
    <property type="match status" value="1"/>
</dbReference>
<dbReference type="InterPro" id="IPR000843">
    <property type="entry name" value="HTH_LacI"/>
</dbReference>